<sequence length="688" mass="73103">MHHRPDAPPPSLRYRPELDGVRALAVYLVVGYHAGVGLVSGGFIGVDLFFVLSGFLVSGVILREVDQRGTFSLRHFYARRVRRLLPAALVVVVAAAALELLTSSVATRAGFVDDARAALLYVANWQFIGEARDYFATVESPSPFLHFWSLSIEEQFYIGFPLVVLLALRWSRRPVRTLAMVVGVAGVASLSLQVVRAGDDPTYAYYATDTRAYQLVAGIGLTILVRKLAGRLTDSSVVRLGTPTAAAGLVAVVLVATSLVDVTASTRGILATAASVALVAGLWVTPQGALSRALALTTPNYLGRLSYATYLWHWPILLFLERVLDARPLVLAVLGAVLSTALAALSSHLLETPIRRAATLHRLPRMVVLSGLALSVLAAVVVVPPVLDLDRRPVVTTTTAGSGPTGIAALDRRVPDLDLVAAKADVGELTPTPCTADEPTACVQAVGTGAHVLLLGDSQAAMFTPMFYALAADHDLTVSTNVQNGCPWQADQVNERAGNDPDAQAACVDARGTFFDEVLPLMDVDVVVAIGLSRSDAYWEGLLTSPGGPPGESLDELQLRTTRATAAAIRTAGPDLVIVESIFGTEGYGITGFDPIECLAAADRVADCAVQPPLEAPAVDDIYGVLDTEAAGIATIDLTDVICPDRPLCHPIKGGTVIWKDRDHITASWFVKQREAVWRRLLATGLLA</sequence>
<feature type="domain" description="Acyltransferase 3" evidence="2">
    <location>
        <begin position="17"/>
        <end position="345"/>
    </location>
</feature>
<keyword evidence="1" id="KW-0472">Membrane</keyword>
<dbReference type="Pfam" id="PF01757">
    <property type="entry name" value="Acyl_transf_3"/>
    <property type="match status" value="1"/>
</dbReference>
<reference evidence="4 5" key="1">
    <citation type="submission" date="2016-10" db="EMBL/GenBank/DDBJ databases">
        <authorList>
            <person name="de Groot N.N."/>
        </authorList>
    </citation>
    <scope>NUCLEOTIDE SEQUENCE [LARGE SCALE GENOMIC DNA]</scope>
    <source>
        <strain evidence="4 5">CGMCC 1.11156</strain>
    </source>
</reference>
<evidence type="ECO:0000313" key="5">
    <source>
        <dbReference type="Proteomes" id="UP000198649"/>
    </source>
</evidence>
<dbReference type="PANTHER" id="PTHR23028:SF53">
    <property type="entry name" value="ACYL_TRANSF_3 DOMAIN-CONTAINING PROTEIN"/>
    <property type="match status" value="1"/>
</dbReference>
<organism evidence="4 5">
    <name type="scientific">Nocardioides psychrotolerans</name>
    <dbReference type="NCBI Taxonomy" id="1005945"/>
    <lineage>
        <taxon>Bacteria</taxon>
        <taxon>Bacillati</taxon>
        <taxon>Actinomycetota</taxon>
        <taxon>Actinomycetes</taxon>
        <taxon>Propionibacteriales</taxon>
        <taxon>Nocardioidaceae</taxon>
        <taxon>Nocardioides</taxon>
    </lineage>
</organism>
<feature type="transmembrane region" description="Helical" evidence="1">
    <location>
        <begin position="366"/>
        <end position="387"/>
    </location>
</feature>
<evidence type="ECO:0000256" key="1">
    <source>
        <dbReference type="SAM" id="Phobius"/>
    </source>
</evidence>
<dbReference type="InterPro" id="IPR043968">
    <property type="entry name" value="SGNH"/>
</dbReference>
<dbReference type="GO" id="GO:0009103">
    <property type="term" value="P:lipopolysaccharide biosynthetic process"/>
    <property type="evidence" value="ECO:0007669"/>
    <property type="project" value="TreeGrafter"/>
</dbReference>
<dbReference type="GO" id="GO:0016787">
    <property type="term" value="F:hydrolase activity"/>
    <property type="evidence" value="ECO:0007669"/>
    <property type="project" value="UniProtKB-KW"/>
</dbReference>
<feature type="transmembrane region" description="Helical" evidence="1">
    <location>
        <begin position="301"/>
        <end position="320"/>
    </location>
</feature>
<evidence type="ECO:0000259" key="2">
    <source>
        <dbReference type="Pfam" id="PF01757"/>
    </source>
</evidence>
<gene>
    <name evidence="4" type="ORF">SAMN05216561_103145</name>
</gene>
<keyword evidence="4" id="KW-0378">Hydrolase</keyword>
<feature type="transmembrane region" description="Helical" evidence="1">
    <location>
        <begin position="326"/>
        <end position="345"/>
    </location>
</feature>
<feature type="transmembrane region" description="Helical" evidence="1">
    <location>
        <begin position="44"/>
        <end position="63"/>
    </location>
</feature>
<dbReference type="InterPro" id="IPR050879">
    <property type="entry name" value="Acyltransferase_3"/>
</dbReference>
<keyword evidence="1" id="KW-0812">Transmembrane</keyword>
<protein>
    <submittedName>
        <fullName evidence="4">Peptidoglycan/LPS O-acetylase OafA/YrhL, contains acyltransferase and SGNH-hydrolase domains</fullName>
    </submittedName>
</protein>
<dbReference type="RefSeq" id="WP_091110947.1">
    <property type="nucleotide sequence ID" value="NZ_BKAF01000007.1"/>
</dbReference>
<keyword evidence="4" id="KW-0808">Transferase</keyword>
<keyword evidence="4" id="KW-0012">Acyltransferase</keyword>
<name>A0A1I3DYS6_9ACTN</name>
<dbReference type="Proteomes" id="UP000198649">
    <property type="component" value="Unassembled WGS sequence"/>
</dbReference>
<dbReference type="PANTHER" id="PTHR23028">
    <property type="entry name" value="ACETYLTRANSFERASE"/>
    <property type="match status" value="1"/>
</dbReference>
<proteinExistence type="predicted"/>
<feature type="transmembrane region" description="Helical" evidence="1">
    <location>
        <begin position="269"/>
        <end position="289"/>
    </location>
</feature>
<accession>A0A1I3DYS6</accession>
<dbReference type="EMBL" id="FOQG01000003">
    <property type="protein sequence ID" value="SFH91892.1"/>
    <property type="molecule type" value="Genomic_DNA"/>
</dbReference>
<feature type="domain" description="SGNH" evidence="3">
    <location>
        <begin position="440"/>
        <end position="667"/>
    </location>
</feature>
<evidence type="ECO:0000259" key="3">
    <source>
        <dbReference type="Pfam" id="PF19040"/>
    </source>
</evidence>
<feature type="transmembrane region" description="Helical" evidence="1">
    <location>
        <begin position="155"/>
        <end position="171"/>
    </location>
</feature>
<dbReference type="STRING" id="1005945.SAMN05216561_103145"/>
<keyword evidence="1" id="KW-1133">Transmembrane helix</keyword>
<keyword evidence="5" id="KW-1185">Reference proteome</keyword>
<dbReference type="Pfam" id="PF19040">
    <property type="entry name" value="SGNH"/>
    <property type="match status" value="1"/>
</dbReference>
<feature type="transmembrane region" description="Helical" evidence="1">
    <location>
        <begin position="178"/>
        <end position="197"/>
    </location>
</feature>
<feature type="transmembrane region" description="Helical" evidence="1">
    <location>
        <begin position="237"/>
        <end position="257"/>
    </location>
</feature>
<dbReference type="GO" id="GO:0016747">
    <property type="term" value="F:acyltransferase activity, transferring groups other than amino-acyl groups"/>
    <property type="evidence" value="ECO:0007669"/>
    <property type="project" value="InterPro"/>
</dbReference>
<feature type="transmembrane region" description="Helical" evidence="1">
    <location>
        <begin position="84"/>
        <end position="106"/>
    </location>
</feature>
<dbReference type="GO" id="GO:0016020">
    <property type="term" value="C:membrane"/>
    <property type="evidence" value="ECO:0007669"/>
    <property type="project" value="TreeGrafter"/>
</dbReference>
<dbReference type="AlphaFoldDB" id="A0A1I3DYS6"/>
<dbReference type="InterPro" id="IPR002656">
    <property type="entry name" value="Acyl_transf_3_dom"/>
</dbReference>
<evidence type="ECO:0000313" key="4">
    <source>
        <dbReference type="EMBL" id="SFH91892.1"/>
    </source>
</evidence>
<dbReference type="OrthoDB" id="3404679at2"/>
<feature type="transmembrane region" description="Helical" evidence="1">
    <location>
        <begin position="203"/>
        <end position="225"/>
    </location>
</feature>